<evidence type="ECO:0000256" key="1">
    <source>
        <dbReference type="SAM" id="SignalP"/>
    </source>
</evidence>
<dbReference type="EMBL" id="KV878187">
    <property type="protein sequence ID" value="OJI86434.1"/>
    <property type="molecule type" value="Genomic_DNA"/>
</dbReference>
<dbReference type="InterPro" id="IPR053024">
    <property type="entry name" value="Fungal_surface_NADase"/>
</dbReference>
<evidence type="ECO:0000313" key="3">
    <source>
        <dbReference type="EMBL" id="OJI86434.1"/>
    </source>
</evidence>
<sequence>MVLLARISLLLVPFLGALSHAIVIEDYPSSCENPCDGITPNNDTDTEKPFFCEKCICQNYLLGPSDFQPVGDYFTNMFIDWVPLGGLCPRDWLCTWANWTNNGFNEYSKLVYGPNDGFDGCSETVTLEVGTLVDRFGGENGSFLAPAGASYGSRSIGPSSLVKTHDDYPLYNYWLFNVTKPFEAQAGLTLPWDGQPGEGWSWYVNGTIAPLLEGGYLERIDPPSLG</sequence>
<organism evidence="3 4">
    <name type="scientific">Aspergillus tubingensis (strain CBS 134.48)</name>
    <dbReference type="NCBI Taxonomy" id="767770"/>
    <lineage>
        <taxon>Eukaryota</taxon>
        <taxon>Fungi</taxon>
        <taxon>Dikarya</taxon>
        <taxon>Ascomycota</taxon>
        <taxon>Pezizomycotina</taxon>
        <taxon>Eurotiomycetes</taxon>
        <taxon>Eurotiomycetidae</taxon>
        <taxon>Eurotiales</taxon>
        <taxon>Aspergillaceae</taxon>
        <taxon>Aspergillus</taxon>
        <taxon>Aspergillus subgen. Circumdati</taxon>
    </lineage>
</organism>
<feature type="domain" description="TNT" evidence="2">
    <location>
        <begin position="126"/>
        <end position="220"/>
    </location>
</feature>
<proteinExistence type="predicted"/>
<dbReference type="GO" id="GO:0050135">
    <property type="term" value="F:NADP+ nucleosidase activity"/>
    <property type="evidence" value="ECO:0007669"/>
    <property type="project" value="InterPro"/>
</dbReference>
<name>A0A1L9NBE4_ASPTC</name>
<dbReference type="PANTHER" id="PTHR42059">
    <property type="entry name" value="TNT DOMAIN-CONTAINING PROTEIN"/>
    <property type="match status" value="1"/>
</dbReference>
<dbReference type="Proteomes" id="UP000184304">
    <property type="component" value="Unassembled WGS sequence"/>
</dbReference>
<dbReference type="InterPro" id="IPR025331">
    <property type="entry name" value="TNT"/>
</dbReference>
<feature type="chain" id="PRO_5012273450" description="TNT domain-containing protein" evidence="1">
    <location>
        <begin position="20"/>
        <end position="226"/>
    </location>
</feature>
<protein>
    <recommendedName>
        <fullName evidence="2">TNT domain-containing protein</fullName>
    </recommendedName>
</protein>
<accession>A0A1L9NBE4</accession>
<dbReference type="VEuPathDB" id="FungiDB:ASPTUDRAFT_27478"/>
<keyword evidence="4" id="KW-1185">Reference proteome</keyword>
<gene>
    <name evidence="3" type="ORF">ASPTUDRAFT_27478</name>
</gene>
<dbReference type="PANTHER" id="PTHR42059:SF1">
    <property type="entry name" value="TNT DOMAIN-CONTAINING PROTEIN"/>
    <property type="match status" value="1"/>
</dbReference>
<keyword evidence="1" id="KW-0732">Signal</keyword>
<dbReference type="AlphaFoldDB" id="A0A1L9NBE4"/>
<dbReference type="OMA" id="GPIRPWF"/>
<evidence type="ECO:0000259" key="2">
    <source>
        <dbReference type="Pfam" id="PF14021"/>
    </source>
</evidence>
<evidence type="ECO:0000313" key="4">
    <source>
        <dbReference type="Proteomes" id="UP000184304"/>
    </source>
</evidence>
<reference evidence="4" key="1">
    <citation type="journal article" date="2017" name="Genome Biol.">
        <title>Comparative genomics reveals high biological diversity and specific adaptations in the industrially and medically important fungal genus Aspergillus.</title>
        <authorList>
            <person name="de Vries R.P."/>
            <person name="Riley R."/>
            <person name="Wiebenga A."/>
            <person name="Aguilar-Osorio G."/>
            <person name="Amillis S."/>
            <person name="Uchima C.A."/>
            <person name="Anderluh G."/>
            <person name="Asadollahi M."/>
            <person name="Askin M."/>
            <person name="Barry K."/>
            <person name="Battaglia E."/>
            <person name="Bayram O."/>
            <person name="Benocci T."/>
            <person name="Braus-Stromeyer S.A."/>
            <person name="Caldana C."/>
            <person name="Canovas D."/>
            <person name="Cerqueira G.C."/>
            <person name="Chen F."/>
            <person name="Chen W."/>
            <person name="Choi C."/>
            <person name="Clum A."/>
            <person name="Dos Santos R.A."/>
            <person name="Damasio A.R."/>
            <person name="Diallinas G."/>
            <person name="Emri T."/>
            <person name="Fekete E."/>
            <person name="Flipphi M."/>
            <person name="Freyberg S."/>
            <person name="Gallo A."/>
            <person name="Gournas C."/>
            <person name="Habgood R."/>
            <person name="Hainaut M."/>
            <person name="Harispe M.L."/>
            <person name="Henrissat B."/>
            <person name="Hilden K.S."/>
            <person name="Hope R."/>
            <person name="Hossain A."/>
            <person name="Karabika E."/>
            <person name="Karaffa L."/>
            <person name="Karanyi Z."/>
            <person name="Krasevec N."/>
            <person name="Kuo A."/>
            <person name="Kusch H."/>
            <person name="LaButti K."/>
            <person name="Lagendijk E.L."/>
            <person name="Lapidus A."/>
            <person name="Levasseur A."/>
            <person name="Lindquist E."/>
            <person name="Lipzen A."/>
            <person name="Logrieco A.F."/>
            <person name="MacCabe A."/>
            <person name="Maekelae M.R."/>
            <person name="Malavazi I."/>
            <person name="Melin P."/>
            <person name="Meyer V."/>
            <person name="Mielnichuk N."/>
            <person name="Miskei M."/>
            <person name="Molnar A.P."/>
            <person name="Mule G."/>
            <person name="Ngan C.Y."/>
            <person name="Orejas M."/>
            <person name="Orosz E."/>
            <person name="Ouedraogo J.P."/>
            <person name="Overkamp K.M."/>
            <person name="Park H.-S."/>
            <person name="Perrone G."/>
            <person name="Piumi F."/>
            <person name="Punt P.J."/>
            <person name="Ram A.F."/>
            <person name="Ramon A."/>
            <person name="Rauscher S."/>
            <person name="Record E."/>
            <person name="Riano-Pachon D.M."/>
            <person name="Robert V."/>
            <person name="Roehrig J."/>
            <person name="Ruller R."/>
            <person name="Salamov A."/>
            <person name="Salih N.S."/>
            <person name="Samson R.A."/>
            <person name="Sandor E."/>
            <person name="Sanguinetti M."/>
            <person name="Schuetze T."/>
            <person name="Sepcic K."/>
            <person name="Shelest E."/>
            <person name="Sherlock G."/>
            <person name="Sophianopoulou V."/>
            <person name="Squina F.M."/>
            <person name="Sun H."/>
            <person name="Susca A."/>
            <person name="Todd R.B."/>
            <person name="Tsang A."/>
            <person name="Unkles S.E."/>
            <person name="van de Wiele N."/>
            <person name="van Rossen-Uffink D."/>
            <person name="Oliveira J.V."/>
            <person name="Vesth T.C."/>
            <person name="Visser J."/>
            <person name="Yu J.-H."/>
            <person name="Zhou M."/>
            <person name="Andersen M.R."/>
            <person name="Archer D.B."/>
            <person name="Baker S.E."/>
            <person name="Benoit I."/>
            <person name="Brakhage A.A."/>
            <person name="Braus G.H."/>
            <person name="Fischer R."/>
            <person name="Frisvad J.C."/>
            <person name="Goldman G.H."/>
            <person name="Houbraken J."/>
            <person name="Oakley B."/>
            <person name="Pocsi I."/>
            <person name="Scazzocchio C."/>
            <person name="Seiboth B."/>
            <person name="vanKuyk P.A."/>
            <person name="Wortman J."/>
            <person name="Dyer P.S."/>
            <person name="Grigoriev I.V."/>
        </authorList>
    </citation>
    <scope>NUCLEOTIDE SEQUENCE [LARGE SCALE GENOMIC DNA]</scope>
    <source>
        <strain evidence="4">CBS 134.48</strain>
    </source>
</reference>
<dbReference type="Pfam" id="PF14021">
    <property type="entry name" value="TNT"/>
    <property type="match status" value="1"/>
</dbReference>
<feature type="signal peptide" evidence="1">
    <location>
        <begin position="1"/>
        <end position="19"/>
    </location>
</feature>
<dbReference type="OrthoDB" id="2923349at2759"/>